<gene>
    <name evidence="1" type="ORF">SAMN02745824_3322</name>
</gene>
<organism evidence="1 2">
    <name type="scientific">Parasphingorhabdus marina DSM 22363</name>
    <dbReference type="NCBI Taxonomy" id="1123272"/>
    <lineage>
        <taxon>Bacteria</taxon>
        <taxon>Pseudomonadati</taxon>
        <taxon>Pseudomonadota</taxon>
        <taxon>Alphaproteobacteria</taxon>
        <taxon>Sphingomonadales</taxon>
        <taxon>Sphingomonadaceae</taxon>
        <taxon>Parasphingorhabdus</taxon>
    </lineage>
</organism>
<keyword evidence="2" id="KW-1185">Reference proteome</keyword>
<accession>A0A1N6HJQ6</accession>
<name>A0A1N6HJQ6_9SPHN</name>
<sequence length="335" mass="37930">MSDSSTYLNDRNWLPHRLDVVSDRVQFIHLPDEARKQLTFMASFQLETPDQAVWIPGEDIRNFKPDSVPSHYIFHTAFCRSTLLVRAMDELPGCAGYSEPQIFNDIAVSLSHQNTQSLLQPIFNLFARSGGDLNMTVVKPSNHANQVLPLIMQHMPKTKAIMMTSGLGAFLRSVAKKGMEGRIWARRLNQEISSYAALDLGLSDDEKMRLTDMQVTALTWLLHQRHFAMILRTPFRGRFRTLDSALFNDRKSDSFRALASHFDFAFDDNQIDELIGGPVFSSHAKQGGDYEETMADQAKKAASPIIEEEIGYVEKWGEHIAGQLDLEIPISQPLF</sequence>
<protein>
    <submittedName>
        <fullName evidence="1">Uncharacterized protein</fullName>
    </submittedName>
</protein>
<reference evidence="2" key="1">
    <citation type="submission" date="2016-11" db="EMBL/GenBank/DDBJ databases">
        <authorList>
            <person name="Varghese N."/>
            <person name="Submissions S."/>
        </authorList>
    </citation>
    <scope>NUCLEOTIDE SEQUENCE [LARGE SCALE GENOMIC DNA]</scope>
    <source>
        <strain evidence="2">DSM 22363</strain>
    </source>
</reference>
<dbReference type="AlphaFoldDB" id="A0A1N6HJQ6"/>
<proteinExistence type="predicted"/>
<evidence type="ECO:0000313" key="1">
    <source>
        <dbReference type="EMBL" id="SIO20000.1"/>
    </source>
</evidence>
<dbReference type="STRING" id="1123272.SAMN02745824_3322"/>
<dbReference type="EMBL" id="FSQW01000002">
    <property type="protein sequence ID" value="SIO20000.1"/>
    <property type="molecule type" value="Genomic_DNA"/>
</dbReference>
<dbReference type="RefSeq" id="WP_143182898.1">
    <property type="nucleotide sequence ID" value="NZ_FSQW01000002.1"/>
</dbReference>
<dbReference type="Proteomes" id="UP000185192">
    <property type="component" value="Unassembled WGS sequence"/>
</dbReference>
<evidence type="ECO:0000313" key="2">
    <source>
        <dbReference type="Proteomes" id="UP000185192"/>
    </source>
</evidence>
<dbReference type="OrthoDB" id="3397773at2"/>